<dbReference type="OrthoDB" id="9445768at2759"/>
<evidence type="ECO:0000256" key="1">
    <source>
        <dbReference type="SAM" id="Coils"/>
    </source>
</evidence>
<dbReference type="Proteomes" id="UP000250275">
    <property type="component" value="Unassembled WGS sequence"/>
</dbReference>
<keyword evidence="3" id="KW-1185">Reference proteome</keyword>
<organism evidence="2 3">
    <name type="scientific">Eufriesea mexicana</name>
    <dbReference type="NCBI Taxonomy" id="516756"/>
    <lineage>
        <taxon>Eukaryota</taxon>
        <taxon>Metazoa</taxon>
        <taxon>Ecdysozoa</taxon>
        <taxon>Arthropoda</taxon>
        <taxon>Hexapoda</taxon>
        <taxon>Insecta</taxon>
        <taxon>Pterygota</taxon>
        <taxon>Neoptera</taxon>
        <taxon>Endopterygota</taxon>
        <taxon>Hymenoptera</taxon>
        <taxon>Apocrita</taxon>
        <taxon>Aculeata</taxon>
        <taxon>Apoidea</taxon>
        <taxon>Anthophila</taxon>
        <taxon>Apidae</taxon>
        <taxon>Eufriesea</taxon>
    </lineage>
</organism>
<keyword evidence="1" id="KW-0175">Coiled coil</keyword>
<evidence type="ECO:0000313" key="2">
    <source>
        <dbReference type="EMBL" id="OAD61991.1"/>
    </source>
</evidence>
<dbReference type="EMBL" id="KQ759910">
    <property type="protein sequence ID" value="OAD61991.1"/>
    <property type="molecule type" value="Genomic_DNA"/>
</dbReference>
<reference evidence="2 3" key="1">
    <citation type="submission" date="2015-07" db="EMBL/GenBank/DDBJ databases">
        <title>The genome of Eufriesea mexicana.</title>
        <authorList>
            <person name="Pan H."/>
            <person name="Kapheim K."/>
        </authorList>
    </citation>
    <scope>NUCLEOTIDE SEQUENCE [LARGE SCALE GENOMIC DNA]</scope>
    <source>
        <strain evidence="2">0111107269</strain>
        <tissue evidence="2">Whole body</tissue>
    </source>
</reference>
<accession>A0A310SLU1</accession>
<dbReference type="AlphaFoldDB" id="A0A310SLU1"/>
<name>A0A310SLU1_9HYME</name>
<feature type="coiled-coil region" evidence="1">
    <location>
        <begin position="5"/>
        <end position="32"/>
    </location>
</feature>
<protein>
    <submittedName>
        <fullName evidence="2">Uncharacterized protein</fullName>
    </submittedName>
</protein>
<evidence type="ECO:0000313" key="3">
    <source>
        <dbReference type="Proteomes" id="UP000250275"/>
    </source>
</evidence>
<sequence>MEYTLQDAFENLKDVEMERQKEIEDLENVVTNNKICSLNNSCNSKDIQKKQHVLCKCLLDNILQEKPKDFPFPKTSDLHVEVLAELEREVQNIQKLYDNMQIELSNIKDDITYLKNKKMGFEKMKEACLSAAQLTTDRTHDKEYRLTKRIFRATKNDLHMVVDSLFPGNQDVKDFLAKLTSSYTKGGDNMYVQVNPNVLEFVNFLIEADIIMYHRNDKSKVRLMDML</sequence>
<gene>
    <name evidence="2" type="ORF">WN48_06761</name>
</gene>
<feature type="coiled-coil region" evidence="1">
    <location>
        <begin position="83"/>
        <end position="117"/>
    </location>
</feature>
<proteinExistence type="predicted"/>